<dbReference type="InterPro" id="IPR011990">
    <property type="entry name" value="TPR-like_helical_dom_sf"/>
</dbReference>
<organism evidence="1 2">
    <name type="scientific">Eiseniibacteriota bacterium</name>
    <dbReference type="NCBI Taxonomy" id="2212470"/>
    <lineage>
        <taxon>Bacteria</taxon>
        <taxon>Candidatus Eiseniibacteriota</taxon>
    </lineage>
</organism>
<protein>
    <recommendedName>
        <fullName evidence="3">Tetratricopeptide repeat protein</fullName>
    </recommendedName>
</protein>
<dbReference type="SUPFAM" id="SSF48452">
    <property type="entry name" value="TPR-like"/>
    <property type="match status" value="1"/>
</dbReference>
<name>A0A538U701_UNCEI</name>
<comment type="caution">
    <text evidence="1">The sequence shown here is derived from an EMBL/GenBank/DDBJ whole genome shotgun (WGS) entry which is preliminary data.</text>
</comment>
<proteinExistence type="predicted"/>
<evidence type="ECO:0000313" key="2">
    <source>
        <dbReference type="Proteomes" id="UP000319836"/>
    </source>
</evidence>
<dbReference type="Proteomes" id="UP000319836">
    <property type="component" value="Unassembled WGS sequence"/>
</dbReference>
<gene>
    <name evidence="1" type="ORF">E6K80_04880</name>
</gene>
<evidence type="ECO:0000313" key="1">
    <source>
        <dbReference type="EMBL" id="TMQ71680.1"/>
    </source>
</evidence>
<reference evidence="1 2" key="1">
    <citation type="journal article" date="2019" name="Nat. Microbiol.">
        <title>Mediterranean grassland soil C-N compound turnover is dependent on rainfall and depth, and is mediated by genomically divergent microorganisms.</title>
        <authorList>
            <person name="Diamond S."/>
            <person name="Andeer P.F."/>
            <person name="Li Z."/>
            <person name="Crits-Christoph A."/>
            <person name="Burstein D."/>
            <person name="Anantharaman K."/>
            <person name="Lane K.R."/>
            <person name="Thomas B.C."/>
            <person name="Pan C."/>
            <person name="Northen T.R."/>
            <person name="Banfield J.F."/>
        </authorList>
    </citation>
    <scope>NUCLEOTIDE SEQUENCE [LARGE SCALE GENOMIC DNA]</scope>
    <source>
        <strain evidence="1">WS_10</strain>
    </source>
</reference>
<accession>A0A538U701</accession>
<dbReference type="EMBL" id="VBPA01000109">
    <property type="protein sequence ID" value="TMQ71680.1"/>
    <property type="molecule type" value="Genomic_DNA"/>
</dbReference>
<dbReference type="AlphaFoldDB" id="A0A538U701"/>
<dbReference type="Gene3D" id="1.25.40.10">
    <property type="entry name" value="Tetratricopeptide repeat domain"/>
    <property type="match status" value="1"/>
</dbReference>
<sequence length="123" mass="13501">MPLEHGARLSAVELLQTLHRPDEALVLAQEGLRVAPEAGAPHVVYGMALAGRGRMREALQQLRTGQSYFESDPGEQAHIESLVRVLRARAPDSLRAVFRADSLQAAAARAARDSITARNRRKR</sequence>
<evidence type="ECO:0008006" key="3">
    <source>
        <dbReference type="Google" id="ProtNLM"/>
    </source>
</evidence>